<dbReference type="RefSeq" id="WP_253804464.1">
    <property type="nucleotide sequence ID" value="NZ_BAAAUB010000007.1"/>
</dbReference>
<dbReference type="Proteomes" id="UP001206483">
    <property type="component" value="Unassembled WGS sequence"/>
</dbReference>
<organism evidence="2 3">
    <name type="scientific">Kitasatospora paracochleata</name>
    <dbReference type="NCBI Taxonomy" id="58354"/>
    <lineage>
        <taxon>Bacteria</taxon>
        <taxon>Bacillati</taxon>
        <taxon>Actinomycetota</taxon>
        <taxon>Actinomycetes</taxon>
        <taxon>Kitasatosporales</taxon>
        <taxon>Streptomycetaceae</taxon>
        <taxon>Kitasatospora</taxon>
    </lineage>
</organism>
<evidence type="ECO:0000313" key="2">
    <source>
        <dbReference type="EMBL" id="MCP2314125.1"/>
    </source>
</evidence>
<name>A0ABT1J9I4_9ACTN</name>
<reference evidence="2 3" key="1">
    <citation type="submission" date="2022-06" db="EMBL/GenBank/DDBJ databases">
        <title>Sequencing the genomes of 1000 actinobacteria strains.</title>
        <authorList>
            <person name="Klenk H.-P."/>
        </authorList>
    </citation>
    <scope>NUCLEOTIDE SEQUENCE [LARGE SCALE GENOMIC DNA]</scope>
    <source>
        <strain evidence="2 3">DSM 41656</strain>
    </source>
</reference>
<sequence length="85" mass="8845">MSGSHSSACRGRAVREAGSLLEEAAELSCADRFRGALLPVVTRRLRCAALALGQARMQLRLPAARAGKEPAGAEPAGARAAMRCL</sequence>
<evidence type="ECO:0000313" key="3">
    <source>
        <dbReference type="Proteomes" id="UP001206483"/>
    </source>
</evidence>
<accession>A0ABT1J9I4</accession>
<proteinExistence type="predicted"/>
<gene>
    <name evidence="2" type="ORF">FHR36_007324</name>
</gene>
<feature type="region of interest" description="Disordered" evidence="1">
    <location>
        <begin position="65"/>
        <end position="85"/>
    </location>
</feature>
<evidence type="ECO:0000256" key="1">
    <source>
        <dbReference type="SAM" id="MobiDB-lite"/>
    </source>
</evidence>
<dbReference type="EMBL" id="JAMZDX010000008">
    <property type="protein sequence ID" value="MCP2314125.1"/>
    <property type="molecule type" value="Genomic_DNA"/>
</dbReference>
<comment type="caution">
    <text evidence="2">The sequence shown here is derived from an EMBL/GenBank/DDBJ whole genome shotgun (WGS) entry which is preliminary data.</text>
</comment>
<protein>
    <submittedName>
        <fullName evidence="2">Uncharacterized protein</fullName>
    </submittedName>
</protein>
<keyword evidence="3" id="KW-1185">Reference proteome</keyword>